<dbReference type="Gene3D" id="3.30.590.10">
    <property type="entry name" value="Glutamine synthetase/guanido kinase, catalytic domain"/>
    <property type="match status" value="1"/>
</dbReference>
<dbReference type="GO" id="GO:0006542">
    <property type="term" value="P:glutamine biosynthetic process"/>
    <property type="evidence" value="ECO:0007669"/>
    <property type="project" value="InterPro"/>
</dbReference>
<dbReference type="Proteomes" id="UP000550787">
    <property type="component" value="Unassembled WGS sequence"/>
</dbReference>
<comment type="similarity">
    <text evidence="3 4">Belongs to the glutamine synthetase family.</text>
</comment>
<dbReference type="PANTHER" id="PTHR43785">
    <property type="entry name" value="GAMMA-GLUTAMYLPUTRESCINE SYNTHETASE"/>
    <property type="match status" value="1"/>
</dbReference>
<dbReference type="GO" id="GO:0004356">
    <property type="term" value="F:glutamine synthetase activity"/>
    <property type="evidence" value="ECO:0007669"/>
    <property type="project" value="InterPro"/>
</dbReference>
<name>A0A7W4I8S5_GLUDI</name>
<evidence type="ECO:0000256" key="3">
    <source>
        <dbReference type="PROSITE-ProRule" id="PRU01331"/>
    </source>
</evidence>
<dbReference type="AlphaFoldDB" id="A0A7W4I8S5"/>
<dbReference type="InterPro" id="IPR008146">
    <property type="entry name" value="Gln_synth_cat_dom"/>
</dbReference>
<proteinExistence type="inferred from homology"/>
<evidence type="ECO:0000256" key="4">
    <source>
        <dbReference type="RuleBase" id="RU000384"/>
    </source>
</evidence>
<dbReference type="Pfam" id="PF00120">
    <property type="entry name" value="Gln-synt_C"/>
    <property type="match status" value="1"/>
</dbReference>
<evidence type="ECO:0000313" key="6">
    <source>
        <dbReference type="Proteomes" id="UP000550787"/>
    </source>
</evidence>
<organism evidence="5 6">
    <name type="scientific">Gluconacetobacter diazotrophicus</name>
    <name type="common">Acetobacter diazotrophicus</name>
    <dbReference type="NCBI Taxonomy" id="33996"/>
    <lineage>
        <taxon>Bacteria</taxon>
        <taxon>Pseudomonadati</taxon>
        <taxon>Pseudomonadota</taxon>
        <taxon>Alphaproteobacteria</taxon>
        <taxon>Acetobacterales</taxon>
        <taxon>Acetobacteraceae</taxon>
        <taxon>Gluconacetobacter</taxon>
    </lineage>
</organism>
<dbReference type="SUPFAM" id="SSF54368">
    <property type="entry name" value="Glutamine synthetase, N-terminal domain"/>
    <property type="match status" value="1"/>
</dbReference>
<dbReference type="RefSeq" id="WP_183116726.1">
    <property type="nucleotide sequence ID" value="NZ_JABEQG010000081.1"/>
</dbReference>
<evidence type="ECO:0000256" key="1">
    <source>
        <dbReference type="ARBA" id="ARBA00001946"/>
    </source>
</evidence>
<dbReference type="InterPro" id="IPR036651">
    <property type="entry name" value="Gln_synt_N_sf"/>
</dbReference>
<dbReference type="PROSITE" id="PS51987">
    <property type="entry name" value="GS_CATALYTIC"/>
    <property type="match status" value="1"/>
</dbReference>
<evidence type="ECO:0000256" key="2">
    <source>
        <dbReference type="ARBA" id="ARBA00022598"/>
    </source>
</evidence>
<gene>
    <name evidence="5" type="ORF">HLH33_19185</name>
</gene>
<dbReference type="EMBL" id="JABEQG010000081">
    <property type="protein sequence ID" value="MBB2158387.1"/>
    <property type="molecule type" value="Genomic_DNA"/>
</dbReference>
<dbReference type="InterPro" id="IPR014746">
    <property type="entry name" value="Gln_synth/guanido_kin_cat_dom"/>
</dbReference>
<dbReference type="SMART" id="SM01230">
    <property type="entry name" value="Gln-synt_C"/>
    <property type="match status" value="1"/>
</dbReference>
<protein>
    <submittedName>
        <fullName evidence="5">Uncharacterized protein</fullName>
    </submittedName>
</protein>
<comment type="caution">
    <text evidence="5">The sequence shown here is derived from an EMBL/GenBank/DDBJ whole genome shotgun (WGS) entry which is preliminary data.</text>
</comment>
<dbReference type="PANTHER" id="PTHR43785:SF12">
    <property type="entry name" value="TYPE-1 GLUTAMINE SYNTHETASE 2"/>
    <property type="match status" value="1"/>
</dbReference>
<dbReference type="SUPFAM" id="SSF55931">
    <property type="entry name" value="Glutamine synthetase/guanido kinase"/>
    <property type="match status" value="1"/>
</dbReference>
<sequence length="413" mass="46352">MPSVNLPDTSGFHHVFVTFLDLEGVMRGKILPFRSIMAPGSVVRFSLSELYFHRPQKMEELVLFPDLETIMPIPLWPGWAWVTGDLWVAGEPFIECARTLARRCLAHEAIEQGGKVLAAVECEFALVEEAESLAVQMGRPDLRYRKTSYSISRTLHFGKFVRMITEGLTECGFEDVVVHFEAGATQIEVNWGPASPLVTADRHCFVKFYTRLVANELNIRVDYAPMAARDWTFNAAHVHFSRSGERGERTYSSKEVSRNLLLSSPYVAGLVNPVETSYKRINQSSLRNMNRHVVSDIERGGAVRITDRGTIEFRQPDAAANPYLVQVATMYGAFVMKHDLGDNHHSATGDDAGMSVAFPTSLRQSLSIMGACPQLTEFLGRPFLDAYSAFKRQRAIEYDCRPTDLDAFNCKVL</sequence>
<comment type="cofactor">
    <cofactor evidence="1">
        <name>Mg(2+)</name>
        <dbReference type="ChEBI" id="CHEBI:18420"/>
    </cofactor>
</comment>
<accession>A0A7W4I8S5</accession>
<keyword evidence="2" id="KW-0436">Ligase</keyword>
<reference evidence="5 6" key="1">
    <citation type="submission" date="2020-04" db="EMBL/GenBank/DDBJ databases">
        <title>Description of novel Gluconacetobacter.</title>
        <authorList>
            <person name="Sombolestani A."/>
        </authorList>
    </citation>
    <scope>NUCLEOTIDE SEQUENCE [LARGE SCALE GENOMIC DNA]</scope>
    <source>
        <strain evidence="5 6">LMG 7603</strain>
    </source>
</reference>
<evidence type="ECO:0000313" key="5">
    <source>
        <dbReference type="EMBL" id="MBB2158387.1"/>
    </source>
</evidence>